<gene>
    <name evidence="4" type="ORF">ACFQ2V_17780</name>
</gene>
<evidence type="ECO:0000313" key="5">
    <source>
        <dbReference type="Proteomes" id="UP001597046"/>
    </source>
</evidence>
<comment type="similarity">
    <text evidence="1">Belongs to the CdaR family.</text>
</comment>
<organism evidence="4 5">
    <name type="scientific">Terrabacter terrigena</name>
    <dbReference type="NCBI Taxonomy" id="574718"/>
    <lineage>
        <taxon>Bacteria</taxon>
        <taxon>Bacillati</taxon>
        <taxon>Actinomycetota</taxon>
        <taxon>Actinomycetes</taxon>
        <taxon>Micrococcales</taxon>
        <taxon>Intrasporangiaceae</taxon>
        <taxon>Terrabacter</taxon>
    </lineage>
</organism>
<dbReference type="Gene3D" id="1.10.10.2840">
    <property type="entry name" value="PucR C-terminal helix-turn-helix domain"/>
    <property type="match status" value="1"/>
</dbReference>
<dbReference type="RefSeq" id="WP_386054209.1">
    <property type="nucleotide sequence ID" value="NZ_JBHTKH010000015.1"/>
</dbReference>
<dbReference type="EMBL" id="JBHTKH010000015">
    <property type="protein sequence ID" value="MFD1056165.1"/>
    <property type="molecule type" value="Genomic_DNA"/>
</dbReference>
<dbReference type="InterPro" id="IPR041522">
    <property type="entry name" value="CdaR_GGDEF"/>
</dbReference>
<accession>A0ABW3N343</accession>
<reference evidence="5" key="1">
    <citation type="journal article" date="2019" name="Int. J. Syst. Evol. Microbiol.">
        <title>The Global Catalogue of Microorganisms (GCM) 10K type strain sequencing project: providing services to taxonomists for standard genome sequencing and annotation.</title>
        <authorList>
            <consortium name="The Broad Institute Genomics Platform"/>
            <consortium name="The Broad Institute Genome Sequencing Center for Infectious Disease"/>
            <person name="Wu L."/>
            <person name="Ma J."/>
        </authorList>
    </citation>
    <scope>NUCLEOTIDE SEQUENCE [LARGE SCALE GENOMIC DNA]</scope>
    <source>
        <strain evidence="5">CCUG 57508</strain>
    </source>
</reference>
<evidence type="ECO:0000259" key="3">
    <source>
        <dbReference type="Pfam" id="PF17853"/>
    </source>
</evidence>
<proteinExistence type="inferred from homology"/>
<dbReference type="InterPro" id="IPR025736">
    <property type="entry name" value="PucR_C-HTH_dom"/>
</dbReference>
<keyword evidence="5" id="KW-1185">Reference proteome</keyword>
<dbReference type="Proteomes" id="UP001597046">
    <property type="component" value="Unassembled WGS sequence"/>
</dbReference>
<evidence type="ECO:0000256" key="1">
    <source>
        <dbReference type="ARBA" id="ARBA00006754"/>
    </source>
</evidence>
<comment type="caution">
    <text evidence="4">The sequence shown here is derived from an EMBL/GenBank/DDBJ whole genome shotgun (WGS) entry which is preliminary data.</text>
</comment>
<feature type="domain" description="PucR C-terminal helix-turn-helix" evidence="2">
    <location>
        <begin position="440"/>
        <end position="496"/>
    </location>
</feature>
<evidence type="ECO:0000259" key="2">
    <source>
        <dbReference type="Pfam" id="PF13556"/>
    </source>
</evidence>
<dbReference type="InterPro" id="IPR051448">
    <property type="entry name" value="CdaR-like_regulators"/>
</dbReference>
<feature type="domain" description="CdaR GGDEF-like" evidence="3">
    <location>
        <begin position="269"/>
        <end position="392"/>
    </location>
</feature>
<dbReference type="InterPro" id="IPR042070">
    <property type="entry name" value="PucR_C-HTH_sf"/>
</dbReference>
<dbReference type="PANTHER" id="PTHR33744">
    <property type="entry name" value="CARBOHYDRATE DIACID REGULATOR"/>
    <property type="match status" value="1"/>
</dbReference>
<dbReference type="Pfam" id="PF17853">
    <property type="entry name" value="GGDEF_2"/>
    <property type="match status" value="1"/>
</dbReference>
<evidence type="ECO:0000313" key="4">
    <source>
        <dbReference type="EMBL" id="MFD1056165.1"/>
    </source>
</evidence>
<sequence length="498" mass="52929">MLSDGLTLQALLEHQDAGGLTLLGGPELTWATVAVEVTENDLPGCVTNGLAVLITPAPLASWQADALIRRVRDRGFTGLALTGDPIGAGSRALAERLGVVVLHVEHPTRLARACWQLLEARDALTLSTVQKIARSIEYQAHDLGDLLRHVAANVGHGIALIDREGVLQSAGSPVPSAVLGRVDFGHWLDIAETTEGFAASVPVESRSRHGLRVLLYGKNAGVAHRNALAAAVEVLMPIVAARLLIDEVEAVSDVSRSSGLLGDFLESRGNLNPEVEQRMLARGWRVSGYHLGFRMVARGRVDPLELLRFLTSKLALLPVDSHATTRGAGVIGWLTVAQAPTPAQLAQHVRDLHELHSSALSTFPIATGVGSLGSGSEGLATTLGEARDAARLAAERARSGWFVPIDSLGLEQLLLSWTSSDTFAPAAQSLLGPLSETERHTLAAYLDEESSVLATAQRLGLHRNTVSARIQRIQAALGADLSDPETRLALQLACRVTR</sequence>
<dbReference type="Pfam" id="PF13556">
    <property type="entry name" value="HTH_30"/>
    <property type="match status" value="1"/>
</dbReference>
<protein>
    <submittedName>
        <fullName evidence="4">PucR family transcriptional regulator</fullName>
    </submittedName>
</protein>
<name>A0ABW3N343_9MICO</name>
<dbReference type="PANTHER" id="PTHR33744:SF7">
    <property type="entry name" value="PUCR FAMILY TRANSCRIPTIONAL REGULATOR"/>
    <property type="match status" value="1"/>
</dbReference>